<reference evidence="1 2" key="1">
    <citation type="submission" date="2018-11" db="EMBL/GenBank/DDBJ databases">
        <authorList>
            <consortium name="Pathogen Informatics"/>
        </authorList>
    </citation>
    <scope>NUCLEOTIDE SEQUENCE [LARGE SCALE GENOMIC DNA]</scope>
    <source>
        <strain evidence="1 2">NCTC10913</strain>
    </source>
</reference>
<gene>
    <name evidence="1" type="ORF">NCTC10913_02136</name>
</gene>
<dbReference type="Proteomes" id="UP000277570">
    <property type="component" value="Unassembled WGS sequence"/>
</dbReference>
<organism evidence="1 2">
    <name type="scientific">Clostridium carnis</name>
    <dbReference type="NCBI Taxonomy" id="1530"/>
    <lineage>
        <taxon>Bacteria</taxon>
        <taxon>Bacillati</taxon>
        <taxon>Bacillota</taxon>
        <taxon>Clostridia</taxon>
        <taxon>Eubacteriales</taxon>
        <taxon>Clostridiaceae</taxon>
        <taxon>Clostridium</taxon>
    </lineage>
</organism>
<proteinExistence type="predicted"/>
<evidence type="ECO:0000313" key="1">
    <source>
        <dbReference type="EMBL" id="VDG71791.1"/>
    </source>
</evidence>
<protein>
    <submittedName>
        <fullName evidence="1">Uncharacterized protein</fullName>
    </submittedName>
</protein>
<name>A0ABY6SU66_9CLOT</name>
<comment type="caution">
    <text evidence="1">The sequence shown here is derived from an EMBL/GenBank/DDBJ whole genome shotgun (WGS) entry which is preliminary data.</text>
</comment>
<evidence type="ECO:0000313" key="2">
    <source>
        <dbReference type="Proteomes" id="UP000277570"/>
    </source>
</evidence>
<accession>A0ABY6SU66</accession>
<sequence length="32" mass="3940">MNNINLLDNLSTKYKRRNILVRIARKVIRAWR</sequence>
<dbReference type="EMBL" id="UYIN01000008">
    <property type="protein sequence ID" value="VDG71791.1"/>
    <property type="molecule type" value="Genomic_DNA"/>
</dbReference>
<keyword evidence="2" id="KW-1185">Reference proteome</keyword>